<name>A0A0D2EDE3_9EURO</name>
<feature type="compositionally biased region" description="Pro residues" evidence="1">
    <location>
        <begin position="455"/>
        <end position="468"/>
    </location>
</feature>
<organism evidence="3 4">
    <name type="scientific">Exophiala xenobiotica</name>
    <dbReference type="NCBI Taxonomy" id="348802"/>
    <lineage>
        <taxon>Eukaryota</taxon>
        <taxon>Fungi</taxon>
        <taxon>Dikarya</taxon>
        <taxon>Ascomycota</taxon>
        <taxon>Pezizomycotina</taxon>
        <taxon>Eurotiomycetes</taxon>
        <taxon>Chaetothyriomycetidae</taxon>
        <taxon>Chaetothyriales</taxon>
        <taxon>Herpotrichiellaceae</taxon>
        <taxon>Exophiala</taxon>
    </lineage>
</organism>
<evidence type="ECO:0000313" key="4">
    <source>
        <dbReference type="Proteomes" id="UP000054342"/>
    </source>
</evidence>
<gene>
    <name evidence="3" type="ORF">PV05_08967</name>
</gene>
<keyword evidence="2" id="KW-1133">Transmembrane helix</keyword>
<feature type="region of interest" description="Disordered" evidence="1">
    <location>
        <begin position="451"/>
        <end position="474"/>
    </location>
</feature>
<dbReference type="RefSeq" id="XP_013313973.1">
    <property type="nucleotide sequence ID" value="XM_013458519.1"/>
</dbReference>
<keyword evidence="2" id="KW-0472">Membrane</keyword>
<dbReference type="AlphaFoldDB" id="A0A0D2EDE3"/>
<protein>
    <submittedName>
        <fullName evidence="3">Uncharacterized protein</fullName>
    </submittedName>
</protein>
<dbReference type="InterPro" id="IPR021709">
    <property type="entry name" value="DUF3292"/>
</dbReference>
<evidence type="ECO:0000256" key="1">
    <source>
        <dbReference type="SAM" id="MobiDB-lite"/>
    </source>
</evidence>
<sequence>MPPPGYVFRDGGATPPAEEMPDSEFRQRVTAATKPVTATAQAPLGQNTTTSHQLATGAGDHEVLGTAQKAGKEDRTTNLGWQANAVGVDTLVGGLPNEDLWTLVRRFNKQMYHVKAIPQAPPGGLDLNIADEDDFSPDKLRASIERLYMTVIVGFIAFGKHIARLRSWREPRRTIAFATVYFLAWIFDFIVPVMLTTIIVLITVPRSRSILFPPAPIALVNHKTGGVQKPKAGVLGSTDSVTGAPEKYKGEAVEQEASNLVNGIASVAISSAAGRHDQSNPDEEGGSKTLDKNMPDPTQIATSTADASSAAQGGTPEKAHDKTKQPMEEAVWAKMRPAMHAIGDIADVWERFANALSPTPPFEQNKRLQLGAIFVPVLLLSLFVKSQWVVKGTTFFTGFAFFSDPLMQRGIQLLNEKVPDWPKYLELRNTLLKGVPTNAQLTITLLRIGEANRAPLPPPPRSDQPPPDKPAEDVDKHAITENGLDASHAEIEDAITVDQPSSEEAVHGEEQTKKKGGFGAKILSAFKHTTAGGVETKLTVDSAKAALGSHHAKEKLGVLPTRAEMQKKPVEGPVEFRGRYNGRKGAVYVDSSVSPANGRRPASPCVYFTTHLDGHEVVESMPRDPDFAVSIADIAEIKKVGGLGWKGKIVVGWATSREVKDGIEIVTKDGRRYRAMALAERDELFNRLVAMGQQVWESY</sequence>
<feature type="region of interest" description="Disordered" evidence="1">
    <location>
        <begin position="271"/>
        <end position="326"/>
    </location>
</feature>
<proteinExistence type="predicted"/>
<dbReference type="STRING" id="348802.A0A0D2EDE3"/>
<dbReference type="EMBL" id="KN847321">
    <property type="protein sequence ID" value="KIW53388.1"/>
    <property type="molecule type" value="Genomic_DNA"/>
</dbReference>
<dbReference type="PANTHER" id="PTHR38694">
    <property type="entry name" value="CONSERVED EXPRESSED PROTEIN"/>
    <property type="match status" value="1"/>
</dbReference>
<accession>A0A0D2EDE3</accession>
<feature type="transmembrane region" description="Helical" evidence="2">
    <location>
        <begin position="175"/>
        <end position="202"/>
    </location>
</feature>
<feature type="transmembrane region" description="Helical" evidence="2">
    <location>
        <begin position="147"/>
        <end position="163"/>
    </location>
</feature>
<dbReference type="GeneID" id="25330875"/>
<feature type="compositionally biased region" description="Basic and acidic residues" evidence="1">
    <location>
        <begin position="274"/>
        <end position="294"/>
    </location>
</feature>
<reference evidence="3 4" key="1">
    <citation type="submission" date="2015-01" db="EMBL/GenBank/DDBJ databases">
        <title>The Genome Sequence of Exophiala xenobiotica CBS118157.</title>
        <authorList>
            <consortium name="The Broad Institute Genomics Platform"/>
            <person name="Cuomo C."/>
            <person name="de Hoog S."/>
            <person name="Gorbushina A."/>
            <person name="Stielow B."/>
            <person name="Teixiera M."/>
            <person name="Abouelleil A."/>
            <person name="Chapman S.B."/>
            <person name="Priest M."/>
            <person name="Young S.K."/>
            <person name="Wortman J."/>
            <person name="Nusbaum C."/>
            <person name="Birren B."/>
        </authorList>
    </citation>
    <scope>NUCLEOTIDE SEQUENCE [LARGE SCALE GENOMIC DNA]</scope>
    <source>
        <strain evidence="3 4">CBS 118157</strain>
    </source>
</reference>
<feature type="region of interest" description="Disordered" evidence="1">
    <location>
        <begin position="1"/>
        <end position="23"/>
    </location>
</feature>
<dbReference type="Pfam" id="PF11696">
    <property type="entry name" value="DUF3292"/>
    <property type="match status" value="1"/>
</dbReference>
<dbReference type="PANTHER" id="PTHR38694:SF1">
    <property type="entry name" value="PEROXIN DOMAIN-CONTAINING PROTEIN"/>
    <property type="match status" value="1"/>
</dbReference>
<evidence type="ECO:0000256" key="2">
    <source>
        <dbReference type="SAM" id="Phobius"/>
    </source>
</evidence>
<feature type="compositionally biased region" description="Low complexity" evidence="1">
    <location>
        <begin position="301"/>
        <end position="311"/>
    </location>
</feature>
<dbReference type="Proteomes" id="UP000054342">
    <property type="component" value="Unassembled WGS sequence"/>
</dbReference>
<dbReference type="OrthoDB" id="1708389at2759"/>
<feature type="compositionally biased region" description="Basic and acidic residues" evidence="1">
    <location>
        <begin position="317"/>
        <end position="326"/>
    </location>
</feature>
<keyword evidence="2" id="KW-0812">Transmembrane</keyword>
<keyword evidence="4" id="KW-1185">Reference proteome</keyword>
<evidence type="ECO:0000313" key="3">
    <source>
        <dbReference type="EMBL" id="KIW53388.1"/>
    </source>
</evidence>